<dbReference type="Proteomes" id="UP000053477">
    <property type="component" value="Unassembled WGS sequence"/>
</dbReference>
<gene>
    <name evidence="1" type="ORF">SCHPADRAFT_615336</name>
</gene>
<dbReference type="AlphaFoldDB" id="A0A0H2R8T0"/>
<sequence length="185" mass="21346">MEDLYGSTLKERFSPKANGPIRIFGILCDTRYLDHETRPIPGLVWCTHCSNRQKLDSDLKRRRWRNPSWYDDQLRICEEMAIFIERTITTRTSAAGVPYVIVIGRVAPNACSVCYNSLLPGEDYDPPPTLLLLTYHRGFFTFLILWPKAFPAWAESTAEEIKKNSFEGGFRIARKEVIHAAYLDK</sequence>
<proteinExistence type="predicted"/>
<name>A0A0H2R8T0_9AGAM</name>
<reference evidence="1 2" key="1">
    <citation type="submission" date="2015-04" db="EMBL/GenBank/DDBJ databases">
        <title>Complete genome sequence of Schizopora paradoxa KUC8140, a cosmopolitan wood degrader in East Asia.</title>
        <authorList>
            <consortium name="DOE Joint Genome Institute"/>
            <person name="Min B."/>
            <person name="Park H."/>
            <person name="Jang Y."/>
            <person name="Kim J.-J."/>
            <person name="Kim K.H."/>
            <person name="Pangilinan J."/>
            <person name="Lipzen A."/>
            <person name="Riley R."/>
            <person name="Grigoriev I.V."/>
            <person name="Spatafora J.W."/>
            <person name="Choi I.-G."/>
        </authorList>
    </citation>
    <scope>NUCLEOTIDE SEQUENCE [LARGE SCALE GENOMIC DNA]</scope>
    <source>
        <strain evidence="1 2">KUC8140</strain>
    </source>
</reference>
<evidence type="ECO:0000313" key="1">
    <source>
        <dbReference type="EMBL" id="KLO08244.1"/>
    </source>
</evidence>
<evidence type="ECO:0000313" key="2">
    <source>
        <dbReference type="Proteomes" id="UP000053477"/>
    </source>
</evidence>
<protein>
    <submittedName>
        <fullName evidence="1">Uncharacterized protein</fullName>
    </submittedName>
</protein>
<dbReference type="EMBL" id="KQ086099">
    <property type="protein sequence ID" value="KLO08244.1"/>
    <property type="molecule type" value="Genomic_DNA"/>
</dbReference>
<keyword evidence="2" id="KW-1185">Reference proteome</keyword>
<accession>A0A0H2R8T0</accession>
<organism evidence="1 2">
    <name type="scientific">Schizopora paradoxa</name>
    <dbReference type="NCBI Taxonomy" id="27342"/>
    <lineage>
        <taxon>Eukaryota</taxon>
        <taxon>Fungi</taxon>
        <taxon>Dikarya</taxon>
        <taxon>Basidiomycota</taxon>
        <taxon>Agaricomycotina</taxon>
        <taxon>Agaricomycetes</taxon>
        <taxon>Hymenochaetales</taxon>
        <taxon>Schizoporaceae</taxon>
        <taxon>Schizopora</taxon>
    </lineage>
</organism>
<dbReference type="InParanoid" id="A0A0H2R8T0"/>